<dbReference type="GO" id="GO:0016747">
    <property type="term" value="F:acyltransferase activity, transferring groups other than amino-acyl groups"/>
    <property type="evidence" value="ECO:0007669"/>
    <property type="project" value="InterPro"/>
</dbReference>
<sequence length="147" mass="16355">MTEIREIRAGETGSAAEAMLLLRPRWRTAGAVVDLIDDRLRPAGYRLVGAFEESSDSAVSVLGFREVWSTAWGHYLYVDDVSTLETARGKGFADELLRWVIAEAERLGCEEIHLDSGVGSDRAAAHRLYMRNHLRISSHHFSLELGG</sequence>
<dbReference type="AlphaFoldDB" id="A0A1X1R914"/>
<keyword evidence="2" id="KW-1185">Reference proteome</keyword>
<dbReference type="Proteomes" id="UP000193484">
    <property type="component" value="Unassembled WGS sequence"/>
</dbReference>
<evidence type="ECO:0000313" key="1">
    <source>
        <dbReference type="EMBL" id="ORV01627.1"/>
    </source>
</evidence>
<dbReference type="Gene3D" id="3.40.630.30">
    <property type="match status" value="1"/>
</dbReference>
<dbReference type="OrthoDB" id="9805924at2"/>
<gene>
    <name evidence="1" type="ORF">AWC04_13705</name>
</gene>
<comment type="caution">
    <text evidence="1">The sequence shown here is derived from an EMBL/GenBank/DDBJ whole genome shotgun (WGS) entry which is preliminary data.</text>
</comment>
<dbReference type="InterPro" id="IPR000182">
    <property type="entry name" value="GNAT_dom"/>
</dbReference>
<protein>
    <submittedName>
        <fullName evidence="1">GCN5 family acetyltransferase</fullName>
    </submittedName>
</protein>
<reference evidence="1 2" key="1">
    <citation type="submission" date="2016-01" db="EMBL/GenBank/DDBJ databases">
        <title>The new phylogeny of the genus Mycobacterium.</title>
        <authorList>
            <person name="Tarcisio F."/>
            <person name="Conor M."/>
            <person name="Antonella G."/>
            <person name="Elisabetta G."/>
            <person name="Giulia F.S."/>
            <person name="Sara T."/>
            <person name="Anna F."/>
            <person name="Clotilde B."/>
            <person name="Roberto B."/>
            <person name="Veronica D.S."/>
            <person name="Fabio R."/>
            <person name="Monica P."/>
            <person name="Olivier J."/>
            <person name="Enrico T."/>
            <person name="Nicola S."/>
        </authorList>
    </citation>
    <scope>NUCLEOTIDE SEQUENCE [LARGE SCALE GENOMIC DNA]</scope>
    <source>
        <strain evidence="1 2">DSM 44179</strain>
    </source>
</reference>
<dbReference type="RefSeq" id="WP_085097364.1">
    <property type="nucleotide sequence ID" value="NZ_AP022603.1"/>
</dbReference>
<name>A0A1X1R914_MYCFA</name>
<keyword evidence="1" id="KW-0808">Transferase</keyword>
<dbReference type="STRING" id="1793.AWC04_13705"/>
<organism evidence="1 2">
    <name type="scientific">Mycolicibacterium fallax</name>
    <name type="common">Mycobacterium fallax</name>
    <dbReference type="NCBI Taxonomy" id="1793"/>
    <lineage>
        <taxon>Bacteria</taxon>
        <taxon>Bacillati</taxon>
        <taxon>Actinomycetota</taxon>
        <taxon>Actinomycetes</taxon>
        <taxon>Mycobacteriales</taxon>
        <taxon>Mycobacteriaceae</taxon>
        <taxon>Mycolicibacterium</taxon>
    </lineage>
</organism>
<evidence type="ECO:0000313" key="2">
    <source>
        <dbReference type="Proteomes" id="UP000193484"/>
    </source>
</evidence>
<dbReference type="Pfam" id="PF00583">
    <property type="entry name" value="Acetyltransf_1"/>
    <property type="match status" value="1"/>
</dbReference>
<dbReference type="PROSITE" id="PS51186">
    <property type="entry name" value="GNAT"/>
    <property type="match status" value="1"/>
</dbReference>
<dbReference type="CDD" id="cd04301">
    <property type="entry name" value="NAT_SF"/>
    <property type="match status" value="1"/>
</dbReference>
<dbReference type="SUPFAM" id="SSF55729">
    <property type="entry name" value="Acyl-CoA N-acyltransferases (Nat)"/>
    <property type="match status" value="1"/>
</dbReference>
<accession>A0A1X1R914</accession>
<dbReference type="EMBL" id="LQOJ01000044">
    <property type="protein sequence ID" value="ORV01627.1"/>
    <property type="molecule type" value="Genomic_DNA"/>
</dbReference>
<dbReference type="InterPro" id="IPR016181">
    <property type="entry name" value="Acyl_CoA_acyltransferase"/>
</dbReference>
<proteinExistence type="predicted"/>